<dbReference type="EMBL" id="CASHTH010003498">
    <property type="protein sequence ID" value="CAI8045690.1"/>
    <property type="molecule type" value="Genomic_DNA"/>
</dbReference>
<sequence>HSLQVKPHSGRSLRTPVTSVLCIHLSIPDDKRDVDSAVEYYVQSTDPMKMRRMIFCLDRIGDTVLADSLMEYAEPPADPSLNPHLLIPVFTAISGDWGRLLATLQYQMPGLLSSVRSSEIVIKSLLRLGSTTLSIIMIPAGKTYPSSLCSRRNKGCGDCQTSRTDCD</sequence>
<accession>A0AA35TCB9</accession>
<dbReference type="Proteomes" id="UP001174909">
    <property type="component" value="Unassembled WGS sequence"/>
</dbReference>
<comment type="caution">
    <text evidence="1">The sequence shown here is derived from an EMBL/GenBank/DDBJ whole genome shotgun (WGS) entry which is preliminary data.</text>
</comment>
<protein>
    <submittedName>
        <fullName evidence="1">Uncharacterized protein</fullName>
    </submittedName>
</protein>
<organism evidence="1 2">
    <name type="scientific">Geodia barretti</name>
    <name type="common">Barrett's horny sponge</name>
    <dbReference type="NCBI Taxonomy" id="519541"/>
    <lineage>
        <taxon>Eukaryota</taxon>
        <taxon>Metazoa</taxon>
        <taxon>Porifera</taxon>
        <taxon>Demospongiae</taxon>
        <taxon>Heteroscleromorpha</taxon>
        <taxon>Tetractinellida</taxon>
        <taxon>Astrophorina</taxon>
        <taxon>Geodiidae</taxon>
        <taxon>Geodia</taxon>
    </lineage>
</organism>
<name>A0AA35TCB9_GEOBA</name>
<evidence type="ECO:0000313" key="1">
    <source>
        <dbReference type="EMBL" id="CAI8045690.1"/>
    </source>
</evidence>
<reference evidence="1" key="1">
    <citation type="submission" date="2023-03" db="EMBL/GenBank/DDBJ databases">
        <authorList>
            <person name="Steffen K."/>
            <person name="Cardenas P."/>
        </authorList>
    </citation>
    <scope>NUCLEOTIDE SEQUENCE</scope>
</reference>
<dbReference type="AlphaFoldDB" id="A0AA35TCB9"/>
<gene>
    <name evidence="1" type="ORF">GBAR_LOCUS25273</name>
</gene>
<keyword evidence="2" id="KW-1185">Reference proteome</keyword>
<evidence type="ECO:0000313" key="2">
    <source>
        <dbReference type="Proteomes" id="UP001174909"/>
    </source>
</evidence>
<proteinExistence type="predicted"/>
<feature type="non-terminal residue" evidence="1">
    <location>
        <position position="1"/>
    </location>
</feature>